<evidence type="ECO:0000256" key="4">
    <source>
        <dbReference type="ARBA" id="ARBA00022692"/>
    </source>
</evidence>
<keyword evidence="6 13" id="KW-1133">Transmembrane helix</keyword>
<evidence type="ECO:0000259" key="15">
    <source>
        <dbReference type="PROSITE" id="PS51751"/>
    </source>
</evidence>
<evidence type="ECO:0000256" key="6">
    <source>
        <dbReference type="ARBA" id="ARBA00022989"/>
    </source>
</evidence>
<keyword evidence="9 13" id="KW-0472">Membrane</keyword>
<proteinExistence type="inferred from homology"/>
<dbReference type="PANTHER" id="PTHR14207">
    <property type="entry name" value="STEROL ISOMERASE"/>
    <property type="match status" value="1"/>
</dbReference>
<comment type="caution">
    <text evidence="16">The sequence shown here is derived from an EMBL/GenBank/DDBJ whole genome shotgun (WGS) entry which is preliminary data.</text>
</comment>
<dbReference type="Pfam" id="PF05241">
    <property type="entry name" value="EBP"/>
    <property type="match status" value="1"/>
</dbReference>
<dbReference type="InterPro" id="IPR007905">
    <property type="entry name" value="EBP"/>
</dbReference>
<feature type="transmembrane region" description="Helical" evidence="14">
    <location>
        <begin position="34"/>
        <end position="54"/>
    </location>
</feature>
<keyword evidence="8" id="KW-0443">Lipid metabolism</keyword>
<comment type="similarity">
    <text evidence="2">Belongs to the EBP family.</text>
</comment>
<evidence type="ECO:0000256" key="14">
    <source>
        <dbReference type="SAM" id="Phobius"/>
    </source>
</evidence>
<sequence length="239" mass="26783">AIVPHYSTFAPMPSVVPPDQTLAEAFNKVSGTEFAYMLVPVVALTSAFLLFLVGLNPKRAVCWTPFWLVLSGVIHSFLELSFTFFRDNQYFGNTMDLYSAADYRYGFPMEEGTAAMETITCVQRKPFPAAHIMYLTERVLRALLDGPMCLLAAYAFVTQKPYYHPLVMSVSIMQLYGLTWFCLHPLFSDASHMSSDPGLFWIICVGCNAPWAIFPSVLVHKSFTAIVERFTEAPKAKCA</sequence>
<feature type="domain" description="EXPERA" evidence="15">
    <location>
        <begin position="60"/>
        <end position="219"/>
    </location>
</feature>
<evidence type="ECO:0000256" key="3">
    <source>
        <dbReference type="ARBA" id="ARBA00022516"/>
    </source>
</evidence>
<keyword evidence="10" id="KW-1207">Sterol metabolism</keyword>
<dbReference type="GO" id="GO:0004769">
    <property type="term" value="F:steroid Delta-isomerase activity"/>
    <property type="evidence" value="ECO:0007669"/>
    <property type="project" value="TreeGrafter"/>
</dbReference>
<accession>A0A397EQI7</accession>
<dbReference type="PROSITE" id="PS51751">
    <property type="entry name" value="EXPERA"/>
    <property type="match status" value="1"/>
</dbReference>
<evidence type="ECO:0000256" key="7">
    <source>
        <dbReference type="ARBA" id="ARBA00023011"/>
    </source>
</evidence>
<dbReference type="GO" id="GO:0016020">
    <property type="term" value="C:membrane"/>
    <property type="evidence" value="ECO:0007669"/>
    <property type="project" value="UniProtKB-SubCell"/>
</dbReference>
<evidence type="ECO:0000256" key="1">
    <source>
        <dbReference type="ARBA" id="ARBA00004141"/>
    </source>
</evidence>
<evidence type="ECO:0000256" key="9">
    <source>
        <dbReference type="ARBA" id="ARBA00023136"/>
    </source>
</evidence>
<comment type="subcellular location">
    <subcellularLocation>
        <location evidence="1">Membrane</location>
        <topology evidence="1">Multi-pass membrane protein</topology>
    </subcellularLocation>
</comment>
<feature type="transmembrane region" description="Helical" evidence="14">
    <location>
        <begin position="66"/>
        <end position="85"/>
    </location>
</feature>
<feature type="non-terminal residue" evidence="16">
    <location>
        <position position="1"/>
    </location>
</feature>
<dbReference type="VEuPathDB" id="FungiDB:H257_07028"/>
<reference evidence="16 17" key="1">
    <citation type="submission" date="2018-08" db="EMBL/GenBank/DDBJ databases">
        <title>Aphanomyces genome sequencing and annotation.</title>
        <authorList>
            <person name="Minardi D."/>
            <person name="Oidtmann B."/>
            <person name="Van Der Giezen M."/>
            <person name="Studholme D.J."/>
        </authorList>
    </citation>
    <scope>NUCLEOTIDE SEQUENCE [LARGE SCALE GENOMIC DNA]</scope>
    <source>
        <strain evidence="16 17">197901</strain>
    </source>
</reference>
<dbReference type="Proteomes" id="UP000266196">
    <property type="component" value="Unassembled WGS sequence"/>
</dbReference>
<evidence type="ECO:0000256" key="10">
    <source>
        <dbReference type="ARBA" id="ARBA00023166"/>
    </source>
</evidence>
<keyword evidence="12" id="KW-0413">Isomerase</keyword>
<evidence type="ECO:0000256" key="5">
    <source>
        <dbReference type="ARBA" id="ARBA00022955"/>
    </source>
</evidence>
<dbReference type="PANTHER" id="PTHR14207:SF0">
    <property type="entry name" value="3-BETA-HYDROXYSTEROID-DELTA(8),DELTA(7)-ISOMERASE"/>
    <property type="match status" value="1"/>
</dbReference>
<dbReference type="GO" id="GO:0000247">
    <property type="term" value="F:C-8 sterol isomerase activity"/>
    <property type="evidence" value="ECO:0007669"/>
    <property type="project" value="TreeGrafter"/>
</dbReference>
<dbReference type="GO" id="GO:0005783">
    <property type="term" value="C:endoplasmic reticulum"/>
    <property type="evidence" value="ECO:0007669"/>
    <property type="project" value="TreeGrafter"/>
</dbReference>
<evidence type="ECO:0000256" key="12">
    <source>
        <dbReference type="ARBA" id="ARBA00023235"/>
    </source>
</evidence>
<keyword evidence="3" id="KW-0444">Lipid biosynthesis</keyword>
<dbReference type="InterPro" id="IPR033118">
    <property type="entry name" value="EXPERA"/>
</dbReference>
<keyword evidence="7" id="KW-0756">Sterol biosynthesis</keyword>
<dbReference type="GO" id="GO:0047750">
    <property type="term" value="F:cholestenol delta-isomerase activity"/>
    <property type="evidence" value="ECO:0007669"/>
    <property type="project" value="InterPro"/>
</dbReference>
<name>A0A397EQI7_APHAT</name>
<protein>
    <recommendedName>
        <fullName evidence="15">EXPERA domain-containing protein</fullName>
    </recommendedName>
</protein>
<keyword evidence="5" id="KW-0752">Steroid biosynthesis</keyword>
<keyword evidence="11" id="KW-0753">Steroid metabolism</keyword>
<dbReference type="GO" id="GO:0016126">
    <property type="term" value="P:sterol biosynthetic process"/>
    <property type="evidence" value="ECO:0007669"/>
    <property type="project" value="UniProtKB-KW"/>
</dbReference>
<gene>
    <name evidence="16" type="ORF">DYB31_014991</name>
</gene>
<evidence type="ECO:0000313" key="16">
    <source>
        <dbReference type="EMBL" id="RHY92800.1"/>
    </source>
</evidence>
<feature type="transmembrane region" description="Helical" evidence="14">
    <location>
        <begin position="139"/>
        <end position="157"/>
    </location>
</feature>
<evidence type="ECO:0000256" key="8">
    <source>
        <dbReference type="ARBA" id="ARBA00023098"/>
    </source>
</evidence>
<evidence type="ECO:0000256" key="2">
    <source>
        <dbReference type="ARBA" id="ARBA00008337"/>
    </source>
</evidence>
<dbReference type="AlphaFoldDB" id="A0A397EQI7"/>
<feature type="transmembrane region" description="Helical" evidence="14">
    <location>
        <begin position="166"/>
        <end position="187"/>
    </location>
</feature>
<dbReference type="EMBL" id="QUTE01017504">
    <property type="protein sequence ID" value="RHY92800.1"/>
    <property type="molecule type" value="Genomic_DNA"/>
</dbReference>
<evidence type="ECO:0000256" key="13">
    <source>
        <dbReference type="PROSITE-ProRule" id="PRU01087"/>
    </source>
</evidence>
<feature type="transmembrane region" description="Helical" evidence="14">
    <location>
        <begin position="199"/>
        <end position="219"/>
    </location>
</feature>
<evidence type="ECO:0000256" key="11">
    <source>
        <dbReference type="ARBA" id="ARBA00023221"/>
    </source>
</evidence>
<keyword evidence="4 13" id="KW-0812">Transmembrane</keyword>
<organism evidence="16 17">
    <name type="scientific">Aphanomyces astaci</name>
    <name type="common">Crayfish plague agent</name>
    <dbReference type="NCBI Taxonomy" id="112090"/>
    <lineage>
        <taxon>Eukaryota</taxon>
        <taxon>Sar</taxon>
        <taxon>Stramenopiles</taxon>
        <taxon>Oomycota</taxon>
        <taxon>Saprolegniomycetes</taxon>
        <taxon>Saprolegniales</taxon>
        <taxon>Verrucalvaceae</taxon>
        <taxon>Aphanomyces</taxon>
    </lineage>
</organism>
<evidence type="ECO:0000313" key="17">
    <source>
        <dbReference type="Proteomes" id="UP000266196"/>
    </source>
</evidence>